<keyword evidence="3" id="KW-1185">Reference proteome</keyword>
<dbReference type="EMBL" id="CP032485">
    <property type="protein sequence ID" value="QDH24524.1"/>
    <property type="molecule type" value="Genomic_DNA"/>
</dbReference>
<keyword evidence="1" id="KW-1133">Transmembrane helix</keyword>
<keyword evidence="1" id="KW-0472">Membrane</keyword>
<protein>
    <submittedName>
        <fullName evidence="2">Uncharacterized protein</fullName>
    </submittedName>
</protein>
<dbReference type="KEGG" id="ntn:D5366_03915"/>
<reference evidence="2 3" key="1">
    <citation type="submission" date="2018-09" db="EMBL/GenBank/DDBJ databases">
        <title>The complete genome sequence of Neokomagataea tanensis NBRC 106556(T).</title>
        <authorList>
            <person name="Chua K.-O."/>
            <person name="See-Too W.-S."/>
            <person name="Hong K.-W."/>
            <person name="Yin W.-F."/>
            <person name="Chan K.-G."/>
        </authorList>
    </citation>
    <scope>NUCLEOTIDE SEQUENCE [LARGE SCALE GENOMIC DNA]</scope>
    <source>
        <strain evidence="3">AH13 \ NBRC 106556</strain>
    </source>
</reference>
<organism evidence="2 3">
    <name type="scientific">Neokomagataea tanensis</name>
    <dbReference type="NCBI Taxonomy" id="661191"/>
    <lineage>
        <taxon>Bacteria</taxon>
        <taxon>Pseudomonadati</taxon>
        <taxon>Pseudomonadota</taxon>
        <taxon>Alphaproteobacteria</taxon>
        <taxon>Acetobacterales</taxon>
        <taxon>Acetobacteraceae</taxon>
        <taxon>Neokomagataea</taxon>
    </lineage>
</organism>
<keyword evidence="1" id="KW-0812">Transmembrane</keyword>
<name>A0A4Y6V598_9PROT</name>
<evidence type="ECO:0000256" key="1">
    <source>
        <dbReference type="SAM" id="Phobius"/>
    </source>
</evidence>
<dbReference type="RefSeq" id="WP_141492370.1">
    <property type="nucleotide sequence ID" value="NZ_CP032485.1"/>
</dbReference>
<evidence type="ECO:0000313" key="3">
    <source>
        <dbReference type="Proteomes" id="UP000317214"/>
    </source>
</evidence>
<dbReference type="Proteomes" id="UP000317214">
    <property type="component" value="Chromosome"/>
</dbReference>
<evidence type="ECO:0000313" key="2">
    <source>
        <dbReference type="EMBL" id="QDH24524.1"/>
    </source>
</evidence>
<feature type="transmembrane region" description="Helical" evidence="1">
    <location>
        <begin position="62"/>
        <end position="80"/>
    </location>
</feature>
<proteinExistence type="predicted"/>
<gene>
    <name evidence="2" type="ORF">D5366_03915</name>
</gene>
<accession>A0A4Y6V598</accession>
<feature type="transmembrane region" description="Helical" evidence="1">
    <location>
        <begin position="32"/>
        <end position="55"/>
    </location>
</feature>
<feature type="transmembrane region" description="Helical" evidence="1">
    <location>
        <begin position="7"/>
        <end position="26"/>
    </location>
</feature>
<dbReference type="AlphaFoldDB" id="A0A4Y6V598"/>
<sequence length="103" mass="11609">MHALFNMVCTVILAIIGVIVAVIAVIETSLRSILVHFGINPILQNIFLWGVFFFLLYSVFRIFGRLLAFLLLAVLVLYVLQDFSLLPSVHHAAMATREHLETL</sequence>